<dbReference type="PANTHER" id="PTHR15615">
    <property type="match status" value="1"/>
</dbReference>
<dbReference type="GO" id="GO:0019901">
    <property type="term" value="F:protein kinase binding"/>
    <property type="evidence" value="ECO:0007669"/>
    <property type="project" value="InterPro"/>
</dbReference>
<dbReference type="STRING" id="1344416.A0A139AKI0"/>
<feature type="compositionally biased region" description="Polar residues" evidence="1">
    <location>
        <begin position="22"/>
        <end position="33"/>
    </location>
</feature>
<sequence>MRFLRTPDLQDRIPTIDGIAASSPTETPKSNDASLDEKRYPTPPKSITPQLKRDESCDSRDPRHPVSKSLGNLNLISGRPKRPSPDVISSLVAALFYRLWDPHYPALPSVRSSLNFRRYLTRLFASLTIPLPQILAALYYVRKVRQRFGVGLVGRTGFESRLVVVGLLLSTKMWGGDANDLDGSYTSSFWSLASSVPLLELNIMEREFLLGLDHSLLIPQNEWTTWVAEASAVMEERLWEDEDEYDARAAVRSTRELSAWWRLEIDGSV</sequence>
<proteinExistence type="predicted"/>
<reference evidence="2 3" key="1">
    <citation type="journal article" date="2015" name="Genome Biol. Evol.">
        <title>Phylogenomic analyses indicate that early fungi evolved digesting cell walls of algal ancestors of land plants.</title>
        <authorList>
            <person name="Chang Y."/>
            <person name="Wang S."/>
            <person name="Sekimoto S."/>
            <person name="Aerts A.L."/>
            <person name="Choi C."/>
            <person name="Clum A."/>
            <person name="LaButti K.M."/>
            <person name="Lindquist E.A."/>
            <person name="Yee Ngan C."/>
            <person name="Ohm R.A."/>
            <person name="Salamov A.A."/>
            <person name="Grigoriev I.V."/>
            <person name="Spatafora J.W."/>
            <person name="Berbee M.L."/>
        </authorList>
    </citation>
    <scope>NUCLEOTIDE SEQUENCE [LARGE SCALE GENOMIC DNA]</scope>
    <source>
        <strain evidence="2 3">JEL478</strain>
    </source>
</reference>
<accession>A0A139AKI0</accession>
<feature type="compositionally biased region" description="Basic and acidic residues" evidence="1">
    <location>
        <begin position="51"/>
        <end position="64"/>
    </location>
</feature>
<dbReference type="PANTHER" id="PTHR15615:SF27">
    <property type="entry name" value="PHO85 CYCLIN CLG1"/>
    <property type="match status" value="1"/>
</dbReference>
<feature type="region of interest" description="Disordered" evidence="1">
    <location>
        <begin position="1"/>
        <end position="83"/>
    </location>
</feature>
<gene>
    <name evidence="2" type="ORF">M427DRAFT_144552</name>
</gene>
<dbReference type="OrthoDB" id="286814at2759"/>
<evidence type="ECO:0000313" key="3">
    <source>
        <dbReference type="Proteomes" id="UP000070544"/>
    </source>
</evidence>
<protein>
    <recommendedName>
        <fullName evidence="4">Cyclin N-terminal domain-containing protein</fullName>
    </recommendedName>
</protein>
<dbReference type="Pfam" id="PF08613">
    <property type="entry name" value="Cyclin"/>
    <property type="match status" value="1"/>
</dbReference>
<name>A0A139AKI0_GONPJ</name>
<organism evidence="2 3">
    <name type="scientific">Gonapodya prolifera (strain JEL478)</name>
    <name type="common">Monoblepharis prolifera</name>
    <dbReference type="NCBI Taxonomy" id="1344416"/>
    <lineage>
        <taxon>Eukaryota</taxon>
        <taxon>Fungi</taxon>
        <taxon>Fungi incertae sedis</taxon>
        <taxon>Chytridiomycota</taxon>
        <taxon>Chytridiomycota incertae sedis</taxon>
        <taxon>Monoblepharidomycetes</taxon>
        <taxon>Monoblepharidales</taxon>
        <taxon>Gonapodyaceae</taxon>
        <taxon>Gonapodya</taxon>
    </lineage>
</organism>
<evidence type="ECO:0008006" key="4">
    <source>
        <dbReference type="Google" id="ProtNLM"/>
    </source>
</evidence>
<dbReference type="InterPro" id="IPR013922">
    <property type="entry name" value="Cyclin_PHO80-like"/>
</dbReference>
<evidence type="ECO:0000313" key="2">
    <source>
        <dbReference type="EMBL" id="KXS17013.1"/>
    </source>
</evidence>
<dbReference type="CDD" id="cd20557">
    <property type="entry name" value="CYCLIN_ScPCL1-like"/>
    <property type="match status" value="1"/>
</dbReference>
<keyword evidence="3" id="KW-1185">Reference proteome</keyword>
<dbReference type="AlphaFoldDB" id="A0A139AKI0"/>
<dbReference type="GO" id="GO:0016538">
    <property type="term" value="F:cyclin-dependent protein serine/threonine kinase regulator activity"/>
    <property type="evidence" value="ECO:0007669"/>
    <property type="project" value="TreeGrafter"/>
</dbReference>
<dbReference type="Gene3D" id="1.10.472.10">
    <property type="entry name" value="Cyclin-like"/>
    <property type="match status" value="1"/>
</dbReference>
<dbReference type="Proteomes" id="UP000070544">
    <property type="component" value="Unassembled WGS sequence"/>
</dbReference>
<dbReference type="EMBL" id="KQ965749">
    <property type="protein sequence ID" value="KXS17013.1"/>
    <property type="molecule type" value="Genomic_DNA"/>
</dbReference>
<evidence type="ECO:0000256" key="1">
    <source>
        <dbReference type="SAM" id="MobiDB-lite"/>
    </source>
</evidence>
<dbReference type="GO" id="GO:0005634">
    <property type="term" value="C:nucleus"/>
    <property type="evidence" value="ECO:0007669"/>
    <property type="project" value="TreeGrafter"/>
</dbReference>
<dbReference type="GO" id="GO:0000307">
    <property type="term" value="C:cyclin-dependent protein kinase holoenzyme complex"/>
    <property type="evidence" value="ECO:0007669"/>
    <property type="project" value="TreeGrafter"/>
</dbReference>